<dbReference type="AlphaFoldDB" id="A0A644YDD9"/>
<dbReference type="Pfam" id="PF00781">
    <property type="entry name" value="DAGK_cat"/>
    <property type="match status" value="1"/>
</dbReference>
<evidence type="ECO:0000256" key="3">
    <source>
        <dbReference type="ARBA" id="ARBA00022777"/>
    </source>
</evidence>
<dbReference type="InterPro" id="IPR045540">
    <property type="entry name" value="YegS/DAGK_C"/>
</dbReference>
<keyword evidence="1 6" id="KW-0808">Transferase</keyword>
<name>A0A644YDD9_9ZZZZ</name>
<protein>
    <submittedName>
        <fullName evidence="6">Diacylglycerol kinase</fullName>
        <ecNumber evidence="6">2.7.1.107</ecNumber>
    </submittedName>
</protein>
<dbReference type="SMART" id="SM00046">
    <property type="entry name" value="DAGKc"/>
    <property type="match status" value="1"/>
</dbReference>
<dbReference type="InterPro" id="IPR017438">
    <property type="entry name" value="ATP-NAD_kinase_N"/>
</dbReference>
<dbReference type="PROSITE" id="PS50146">
    <property type="entry name" value="DAGK"/>
    <property type="match status" value="1"/>
</dbReference>
<dbReference type="NCBIfam" id="TIGR00147">
    <property type="entry name" value="YegS/Rv2252/BmrU family lipid kinase"/>
    <property type="match status" value="1"/>
</dbReference>
<sequence length="309" mass="33305">MQQNELFVILNPHADKGRAKKQERMIQTLLSSSGAKVILSHTKAGEGAQSIAYEAALAGRNPIIAAGGDGTVNEVANGILKAVTKDGIACPAMGVIPIGRGNDFAWGMGIPKDLAKACSTILAGRTRVIDAGVTYGGNYPEGRFFVNGQGVGFEPLVNFLASDFKHVTGTLSYVLALIRILINYPDPYTVQLTLDDEVIDLKTQQLSICNGRRMGSAFLMGPDALFDDGYFDVVYANSPVASYKLVPIALTFFKGTQVKLKQFSVKRVKYVKMISSDNLMPIHVDGEEISLGCMEFTTRLLASVLPVFC</sequence>
<dbReference type="InterPro" id="IPR001206">
    <property type="entry name" value="Diacylglycerol_kinase_cat_dom"/>
</dbReference>
<organism evidence="6">
    <name type="scientific">bioreactor metagenome</name>
    <dbReference type="NCBI Taxonomy" id="1076179"/>
    <lineage>
        <taxon>unclassified sequences</taxon>
        <taxon>metagenomes</taxon>
        <taxon>ecological metagenomes</taxon>
    </lineage>
</organism>
<evidence type="ECO:0000313" key="6">
    <source>
        <dbReference type="EMBL" id="MPM24543.1"/>
    </source>
</evidence>
<gene>
    <name evidence="6" type="primary">dagK_17</name>
    <name evidence="6" type="ORF">SDC9_71026</name>
</gene>
<dbReference type="GO" id="GO:0004143">
    <property type="term" value="F:ATP-dependent diacylglycerol kinase activity"/>
    <property type="evidence" value="ECO:0007669"/>
    <property type="project" value="UniProtKB-EC"/>
</dbReference>
<dbReference type="GO" id="GO:0005524">
    <property type="term" value="F:ATP binding"/>
    <property type="evidence" value="ECO:0007669"/>
    <property type="project" value="UniProtKB-KW"/>
</dbReference>
<dbReference type="Gene3D" id="3.40.50.10330">
    <property type="entry name" value="Probable inorganic polyphosphate/atp-NAD kinase, domain 1"/>
    <property type="match status" value="1"/>
</dbReference>
<dbReference type="InterPro" id="IPR016064">
    <property type="entry name" value="NAD/diacylglycerol_kinase_sf"/>
</dbReference>
<keyword evidence="2" id="KW-0547">Nucleotide-binding</keyword>
<reference evidence="6" key="1">
    <citation type="submission" date="2019-08" db="EMBL/GenBank/DDBJ databases">
        <authorList>
            <person name="Kucharzyk K."/>
            <person name="Murdoch R.W."/>
            <person name="Higgins S."/>
            <person name="Loffler F."/>
        </authorList>
    </citation>
    <scope>NUCLEOTIDE SEQUENCE</scope>
</reference>
<dbReference type="InterPro" id="IPR005218">
    <property type="entry name" value="Diacylglycerol/lipid_kinase"/>
</dbReference>
<dbReference type="EMBL" id="VSSQ01004286">
    <property type="protein sequence ID" value="MPM24543.1"/>
    <property type="molecule type" value="Genomic_DNA"/>
</dbReference>
<comment type="caution">
    <text evidence="6">The sequence shown here is derived from an EMBL/GenBank/DDBJ whole genome shotgun (WGS) entry which is preliminary data.</text>
</comment>
<dbReference type="SUPFAM" id="SSF111331">
    <property type="entry name" value="NAD kinase/diacylglycerol kinase-like"/>
    <property type="match status" value="1"/>
</dbReference>
<feature type="domain" description="DAGKc" evidence="5">
    <location>
        <begin position="1"/>
        <end position="138"/>
    </location>
</feature>
<dbReference type="PANTHER" id="PTHR12358:SF54">
    <property type="entry name" value="SPHINGOSINE KINASE RELATED PROTEIN"/>
    <property type="match status" value="1"/>
</dbReference>
<evidence type="ECO:0000259" key="5">
    <source>
        <dbReference type="PROSITE" id="PS50146"/>
    </source>
</evidence>
<dbReference type="Pfam" id="PF19279">
    <property type="entry name" value="YegS_C"/>
    <property type="match status" value="1"/>
</dbReference>
<evidence type="ECO:0000256" key="1">
    <source>
        <dbReference type="ARBA" id="ARBA00022679"/>
    </source>
</evidence>
<evidence type="ECO:0000256" key="4">
    <source>
        <dbReference type="ARBA" id="ARBA00022840"/>
    </source>
</evidence>
<proteinExistence type="predicted"/>
<accession>A0A644YDD9</accession>
<keyword evidence="4" id="KW-0067">ATP-binding</keyword>
<dbReference type="EC" id="2.7.1.107" evidence="6"/>
<dbReference type="PANTHER" id="PTHR12358">
    <property type="entry name" value="SPHINGOSINE KINASE"/>
    <property type="match status" value="1"/>
</dbReference>
<evidence type="ECO:0000256" key="2">
    <source>
        <dbReference type="ARBA" id="ARBA00022741"/>
    </source>
</evidence>
<dbReference type="Gene3D" id="2.60.200.40">
    <property type="match status" value="1"/>
</dbReference>
<dbReference type="GO" id="GO:0008654">
    <property type="term" value="P:phospholipid biosynthetic process"/>
    <property type="evidence" value="ECO:0007669"/>
    <property type="project" value="InterPro"/>
</dbReference>
<dbReference type="InterPro" id="IPR050187">
    <property type="entry name" value="Lipid_Phosphate_FormReg"/>
</dbReference>
<keyword evidence="3 6" id="KW-0418">Kinase</keyword>